<dbReference type="Proteomes" id="UP000054007">
    <property type="component" value="Unassembled WGS sequence"/>
</dbReference>
<name>A0A0D7BN63_9AGAR</name>
<dbReference type="GO" id="GO:0005739">
    <property type="term" value="C:mitochondrion"/>
    <property type="evidence" value="ECO:0007669"/>
    <property type="project" value="TreeGrafter"/>
</dbReference>
<sequence>MFTARAPSRLLRPVIGSVHRTISTFTLPTSCPSCKAALASSVPACLKCGTISTVPVDVNNYSLLGIPYEPHKFALDEADLQKRFRRAQAACHPDVWTAKGEGKKDVAQDLSSRVNDAYKRLRDPLSRLNYLLELNGVALEATDKLEDEAFLMKILSLRDDIDEATEREDVEATLGETQENIENALEEVTKHVSEGNWAAAKSASVRLKYLEGVRAAGKEWIQENE</sequence>
<keyword evidence="3" id="KW-0175">Coiled coil</keyword>
<accession>A0A0D7BN63</accession>
<evidence type="ECO:0000256" key="3">
    <source>
        <dbReference type="SAM" id="Coils"/>
    </source>
</evidence>
<reference evidence="5 6" key="1">
    <citation type="journal article" date="2015" name="Fungal Genet. Biol.">
        <title>Evolution of novel wood decay mechanisms in Agaricales revealed by the genome sequences of Fistulina hepatica and Cylindrobasidium torrendii.</title>
        <authorList>
            <person name="Floudas D."/>
            <person name="Held B.W."/>
            <person name="Riley R."/>
            <person name="Nagy L.G."/>
            <person name="Koehler G."/>
            <person name="Ransdell A.S."/>
            <person name="Younus H."/>
            <person name="Chow J."/>
            <person name="Chiniquy J."/>
            <person name="Lipzen A."/>
            <person name="Tritt A."/>
            <person name="Sun H."/>
            <person name="Haridas S."/>
            <person name="LaButti K."/>
            <person name="Ohm R.A."/>
            <person name="Kues U."/>
            <person name="Blanchette R.A."/>
            <person name="Grigoriev I.V."/>
            <person name="Minto R.E."/>
            <person name="Hibbett D.S."/>
        </authorList>
    </citation>
    <scope>NUCLEOTIDE SEQUENCE [LARGE SCALE GENOMIC DNA]</scope>
    <source>
        <strain evidence="5 6">FP15055 ss-10</strain>
    </source>
</reference>
<gene>
    <name evidence="5" type="ORF">CYLTODRAFT_110888</name>
</gene>
<dbReference type="AlphaFoldDB" id="A0A0D7BN63"/>
<keyword evidence="2" id="KW-0143">Chaperone</keyword>
<dbReference type="EMBL" id="KN880452">
    <property type="protein sequence ID" value="KIY71630.1"/>
    <property type="molecule type" value="Genomic_DNA"/>
</dbReference>
<dbReference type="NCBIfam" id="TIGR00714">
    <property type="entry name" value="hscB"/>
    <property type="match status" value="1"/>
</dbReference>
<dbReference type="PROSITE" id="PS50076">
    <property type="entry name" value="DNAJ_2"/>
    <property type="match status" value="1"/>
</dbReference>
<dbReference type="GO" id="GO:0044571">
    <property type="term" value="P:[2Fe-2S] cluster assembly"/>
    <property type="evidence" value="ECO:0007669"/>
    <property type="project" value="InterPro"/>
</dbReference>
<dbReference type="GO" id="GO:0001671">
    <property type="term" value="F:ATPase activator activity"/>
    <property type="evidence" value="ECO:0007669"/>
    <property type="project" value="InterPro"/>
</dbReference>
<dbReference type="PANTHER" id="PTHR14021">
    <property type="entry name" value="IRON-SULFUR CLUSTER CO-CHAPERONE PROTEIN HSCB"/>
    <property type="match status" value="1"/>
</dbReference>
<comment type="similarity">
    <text evidence="1">Belongs to the HscB family.</text>
</comment>
<dbReference type="InterPro" id="IPR001623">
    <property type="entry name" value="DnaJ_domain"/>
</dbReference>
<dbReference type="GO" id="GO:0051259">
    <property type="term" value="P:protein complex oligomerization"/>
    <property type="evidence" value="ECO:0007669"/>
    <property type="project" value="InterPro"/>
</dbReference>
<dbReference type="CDD" id="cd06257">
    <property type="entry name" value="DnaJ"/>
    <property type="match status" value="1"/>
</dbReference>
<evidence type="ECO:0000256" key="1">
    <source>
        <dbReference type="ARBA" id="ARBA00010476"/>
    </source>
</evidence>
<dbReference type="InterPro" id="IPR036869">
    <property type="entry name" value="J_dom_sf"/>
</dbReference>
<evidence type="ECO:0000313" key="6">
    <source>
        <dbReference type="Proteomes" id="UP000054007"/>
    </source>
</evidence>
<evidence type="ECO:0000256" key="2">
    <source>
        <dbReference type="ARBA" id="ARBA00023186"/>
    </source>
</evidence>
<keyword evidence="6" id="KW-1185">Reference proteome</keyword>
<dbReference type="OrthoDB" id="448954at2759"/>
<dbReference type="PANTHER" id="PTHR14021:SF15">
    <property type="entry name" value="IRON-SULFUR CLUSTER CO-CHAPERONE PROTEIN HSCB"/>
    <property type="match status" value="1"/>
</dbReference>
<dbReference type="SMART" id="SM00271">
    <property type="entry name" value="DnaJ"/>
    <property type="match status" value="1"/>
</dbReference>
<dbReference type="SUPFAM" id="SSF47144">
    <property type="entry name" value="HSC20 (HSCB), C-terminal oligomerisation domain"/>
    <property type="match status" value="1"/>
</dbReference>
<protein>
    <submittedName>
        <fullName evidence="5">Co-chaperone Hsc20</fullName>
    </submittedName>
</protein>
<organism evidence="5 6">
    <name type="scientific">Cylindrobasidium torrendii FP15055 ss-10</name>
    <dbReference type="NCBI Taxonomy" id="1314674"/>
    <lineage>
        <taxon>Eukaryota</taxon>
        <taxon>Fungi</taxon>
        <taxon>Dikarya</taxon>
        <taxon>Basidiomycota</taxon>
        <taxon>Agaricomycotina</taxon>
        <taxon>Agaricomycetes</taxon>
        <taxon>Agaricomycetidae</taxon>
        <taxon>Agaricales</taxon>
        <taxon>Marasmiineae</taxon>
        <taxon>Physalacriaceae</taxon>
        <taxon>Cylindrobasidium</taxon>
    </lineage>
</organism>
<dbReference type="Gene3D" id="1.20.1280.20">
    <property type="entry name" value="HscB, C-terminal domain"/>
    <property type="match status" value="1"/>
</dbReference>
<dbReference type="STRING" id="1314674.A0A0D7BN63"/>
<dbReference type="Gene3D" id="1.10.287.110">
    <property type="entry name" value="DnaJ domain"/>
    <property type="match status" value="1"/>
</dbReference>
<dbReference type="SUPFAM" id="SSF46565">
    <property type="entry name" value="Chaperone J-domain"/>
    <property type="match status" value="1"/>
</dbReference>
<dbReference type="GO" id="GO:0051087">
    <property type="term" value="F:protein-folding chaperone binding"/>
    <property type="evidence" value="ECO:0007669"/>
    <property type="project" value="InterPro"/>
</dbReference>
<feature type="coiled-coil region" evidence="3">
    <location>
        <begin position="167"/>
        <end position="194"/>
    </location>
</feature>
<dbReference type="InterPro" id="IPR009073">
    <property type="entry name" value="HscB_oligo_C"/>
</dbReference>
<evidence type="ECO:0000313" key="5">
    <source>
        <dbReference type="EMBL" id="KIY71630.1"/>
    </source>
</evidence>
<dbReference type="InterPro" id="IPR004640">
    <property type="entry name" value="HscB"/>
</dbReference>
<evidence type="ECO:0000259" key="4">
    <source>
        <dbReference type="PROSITE" id="PS50076"/>
    </source>
</evidence>
<feature type="domain" description="J" evidence="4">
    <location>
        <begin position="59"/>
        <end position="134"/>
    </location>
</feature>
<dbReference type="InterPro" id="IPR036386">
    <property type="entry name" value="HscB_C_sf"/>
</dbReference>
<proteinExistence type="inferred from homology"/>
<dbReference type="Pfam" id="PF07743">
    <property type="entry name" value="HSCB_C"/>
    <property type="match status" value="1"/>
</dbReference>